<dbReference type="PANTHER" id="PTHR10838">
    <property type="entry name" value="SYNAPTOGYRIN"/>
    <property type="match status" value="1"/>
</dbReference>
<feature type="compositionally biased region" description="Polar residues" evidence="7">
    <location>
        <begin position="100"/>
        <end position="109"/>
    </location>
</feature>
<evidence type="ECO:0000256" key="2">
    <source>
        <dbReference type="ARBA" id="ARBA00010252"/>
    </source>
</evidence>
<dbReference type="PROSITE" id="PS51225">
    <property type="entry name" value="MARVEL"/>
    <property type="match status" value="1"/>
</dbReference>
<feature type="transmembrane region" description="Helical" evidence="8">
    <location>
        <begin position="248"/>
        <end position="270"/>
    </location>
</feature>
<protein>
    <recommendedName>
        <fullName evidence="9">MARVEL domain-containing protein</fullName>
    </recommendedName>
</protein>
<feature type="transmembrane region" description="Helical" evidence="8">
    <location>
        <begin position="282"/>
        <end position="308"/>
    </location>
</feature>
<sequence>MDIIHSHSPCILYTPRSRRRYPLGATSPRTQEVVPFPPGAETGRQRQHHPDPGDPGPAPALPPRTQSPTTPIHLWKGGYVKKRGPHGSNQPANRSRPRTEQSQPPNELRSQPHESPTPSEPQQEPPHRATPNKDTNIEHIPPNPNTTNPLPHRGTPPQVNSMAEKPMKPHSTSYTHSPALRTPATPHSPTKQCAASHYFIYPCDTNQLCSKLFSIVIFGCITNEGYINRPSEVEEYCIFNRNQNACNYGVFMGSMAFLCCVAFLALDVYFPQISSVKDRKKAVLADIGVSAFWSFMWFVGFCFLANQWQVTKQEDNPLKEGGDAARAAITFSFFSIFTWAGLSFLAFQRYKLGADSALFSQEYTDPSQDAAGAPYTSFGGGDLESPSGGGGQANSDGAFDGTGGYQRQDY</sequence>
<evidence type="ECO:0000256" key="8">
    <source>
        <dbReference type="SAM" id="Phobius"/>
    </source>
</evidence>
<evidence type="ECO:0000256" key="4">
    <source>
        <dbReference type="ARBA" id="ARBA00022989"/>
    </source>
</evidence>
<evidence type="ECO:0000313" key="11">
    <source>
        <dbReference type="Proteomes" id="UP001469553"/>
    </source>
</evidence>
<feature type="compositionally biased region" description="Low complexity" evidence="7">
    <location>
        <begin position="113"/>
        <end position="122"/>
    </location>
</feature>
<evidence type="ECO:0000256" key="3">
    <source>
        <dbReference type="ARBA" id="ARBA00022692"/>
    </source>
</evidence>
<comment type="subcellular location">
    <subcellularLocation>
        <location evidence="1">Membrane</location>
        <topology evidence="1">Multi-pass membrane protein</topology>
    </subcellularLocation>
</comment>
<comment type="similarity">
    <text evidence="2">Belongs to the synaptogyrin family.</text>
</comment>
<dbReference type="InterPro" id="IPR016579">
    <property type="entry name" value="Synaptogyrin"/>
</dbReference>
<dbReference type="PANTHER" id="PTHR10838:SF7">
    <property type="entry name" value="SYNAPTOGYRIN-1"/>
    <property type="match status" value="1"/>
</dbReference>
<reference evidence="10 11" key="1">
    <citation type="submission" date="2021-06" db="EMBL/GenBank/DDBJ databases">
        <authorList>
            <person name="Palmer J.M."/>
        </authorList>
    </citation>
    <scope>NUCLEOTIDE SEQUENCE [LARGE SCALE GENOMIC DNA]</scope>
    <source>
        <strain evidence="10 11">AS_MEX2019</strain>
        <tissue evidence="10">Muscle</tissue>
    </source>
</reference>
<organism evidence="10 11">
    <name type="scientific">Ameca splendens</name>
    <dbReference type="NCBI Taxonomy" id="208324"/>
    <lineage>
        <taxon>Eukaryota</taxon>
        <taxon>Metazoa</taxon>
        <taxon>Chordata</taxon>
        <taxon>Craniata</taxon>
        <taxon>Vertebrata</taxon>
        <taxon>Euteleostomi</taxon>
        <taxon>Actinopterygii</taxon>
        <taxon>Neopterygii</taxon>
        <taxon>Teleostei</taxon>
        <taxon>Neoteleostei</taxon>
        <taxon>Acanthomorphata</taxon>
        <taxon>Ovalentaria</taxon>
        <taxon>Atherinomorphae</taxon>
        <taxon>Cyprinodontiformes</taxon>
        <taxon>Goodeidae</taxon>
        <taxon>Ameca</taxon>
    </lineage>
</organism>
<evidence type="ECO:0000256" key="5">
    <source>
        <dbReference type="ARBA" id="ARBA00023136"/>
    </source>
</evidence>
<name>A0ABV0YN89_9TELE</name>
<keyword evidence="3 6" id="KW-0812">Transmembrane</keyword>
<feature type="region of interest" description="Disordered" evidence="7">
    <location>
        <begin position="16"/>
        <end position="187"/>
    </location>
</feature>
<keyword evidence="5 6" id="KW-0472">Membrane</keyword>
<keyword evidence="4 8" id="KW-1133">Transmembrane helix</keyword>
<gene>
    <name evidence="10" type="ORF">AMECASPLE_008910</name>
</gene>
<feature type="compositionally biased region" description="Pro residues" evidence="7">
    <location>
        <begin position="53"/>
        <end position="62"/>
    </location>
</feature>
<comment type="caution">
    <text evidence="10">The sequence shown here is derived from an EMBL/GenBank/DDBJ whole genome shotgun (WGS) entry which is preliminary data.</text>
</comment>
<dbReference type="Pfam" id="PF01284">
    <property type="entry name" value="MARVEL"/>
    <property type="match status" value="1"/>
</dbReference>
<keyword evidence="11" id="KW-1185">Reference proteome</keyword>
<evidence type="ECO:0000259" key="9">
    <source>
        <dbReference type="PROSITE" id="PS51225"/>
    </source>
</evidence>
<evidence type="ECO:0000256" key="6">
    <source>
        <dbReference type="PROSITE-ProRule" id="PRU00581"/>
    </source>
</evidence>
<feature type="transmembrane region" description="Helical" evidence="8">
    <location>
        <begin position="328"/>
        <end position="347"/>
    </location>
</feature>
<accession>A0ABV0YN89</accession>
<evidence type="ECO:0000313" key="10">
    <source>
        <dbReference type="EMBL" id="MEQ2294931.1"/>
    </source>
</evidence>
<feature type="region of interest" description="Disordered" evidence="7">
    <location>
        <begin position="366"/>
        <end position="410"/>
    </location>
</feature>
<dbReference type="EMBL" id="JAHRIP010038106">
    <property type="protein sequence ID" value="MEQ2294931.1"/>
    <property type="molecule type" value="Genomic_DNA"/>
</dbReference>
<proteinExistence type="inferred from homology"/>
<dbReference type="InterPro" id="IPR008253">
    <property type="entry name" value="Marvel"/>
</dbReference>
<feature type="compositionally biased region" description="Gly residues" evidence="7">
    <location>
        <begin position="378"/>
        <end position="392"/>
    </location>
</feature>
<dbReference type="Proteomes" id="UP001469553">
    <property type="component" value="Unassembled WGS sequence"/>
</dbReference>
<feature type="domain" description="MARVEL" evidence="9">
    <location>
        <begin position="198"/>
        <end position="351"/>
    </location>
</feature>
<evidence type="ECO:0000256" key="7">
    <source>
        <dbReference type="SAM" id="MobiDB-lite"/>
    </source>
</evidence>
<evidence type="ECO:0000256" key="1">
    <source>
        <dbReference type="ARBA" id="ARBA00004141"/>
    </source>
</evidence>